<protein>
    <submittedName>
        <fullName evidence="1">Class I SAM-dependent methyltransferase</fullName>
    </submittedName>
</protein>
<keyword evidence="1" id="KW-0489">Methyltransferase</keyword>
<name>A0ABR7VAB2_9FLAO</name>
<reference evidence="1 2" key="1">
    <citation type="submission" date="2020-05" db="EMBL/GenBank/DDBJ databases">
        <title>The draft genome sequence of Maribacter arenosus CAU 1321.</title>
        <authorList>
            <person name="Mu L."/>
        </authorList>
    </citation>
    <scope>NUCLEOTIDE SEQUENCE [LARGE SCALE GENOMIC DNA]</scope>
    <source>
        <strain evidence="1 2">CAU 1321</strain>
    </source>
</reference>
<dbReference type="RefSeq" id="WP_188313728.1">
    <property type="nucleotide sequence ID" value="NZ_JABTCG010000002.1"/>
</dbReference>
<dbReference type="Gene3D" id="3.40.50.150">
    <property type="entry name" value="Vaccinia Virus protein VP39"/>
    <property type="match status" value="1"/>
</dbReference>
<comment type="caution">
    <text evidence="1">The sequence shown here is derived from an EMBL/GenBank/DDBJ whole genome shotgun (WGS) entry which is preliminary data.</text>
</comment>
<proteinExistence type="predicted"/>
<keyword evidence="1" id="KW-0808">Transferase</keyword>
<accession>A0ABR7VAB2</accession>
<gene>
    <name evidence="1" type="ORF">HPE63_08005</name>
</gene>
<dbReference type="PANTHER" id="PTHR43861">
    <property type="entry name" value="TRANS-ACONITATE 2-METHYLTRANSFERASE-RELATED"/>
    <property type="match status" value="1"/>
</dbReference>
<dbReference type="SUPFAM" id="SSF53335">
    <property type="entry name" value="S-adenosyl-L-methionine-dependent methyltransferases"/>
    <property type="match status" value="1"/>
</dbReference>
<dbReference type="CDD" id="cd02440">
    <property type="entry name" value="AdoMet_MTases"/>
    <property type="match status" value="1"/>
</dbReference>
<keyword evidence="2" id="KW-1185">Reference proteome</keyword>
<organism evidence="1 2">
    <name type="scientific">Maribacter arenosus</name>
    <dbReference type="NCBI Taxonomy" id="1854708"/>
    <lineage>
        <taxon>Bacteria</taxon>
        <taxon>Pseudomonadati</taxon>
        <taxon>Bacteroidota</taxon>
        <taxon>Flavobacteriia</taxon>
        <taxon>Flavobacteriales</taxon>
        <taxon>Flavobacteriaceae</taxon>
        <taxon>Maribacter</taxon>
    </lineage>
</organism>
<sequence length="275" mass="31602">MKPYLRTKDYSVTGERFELVYDPNFKMLSTQPQPQDLNRYYESQSYISHTDANKTLIDKLYQRVKKYSLMKKVGLISKYCSGEKTLLDVGAGTGDFLLKAKKSGWDVQGVEPNRDARLLAEGKGIGLSTSLHSLPNRKYAVITLWHVLEHLPNLEKQIENLVSRLTDKGTLVIAVPNYKSYDAGHYGPYWAAFDVPRHLWHFSKESIQCLFAIYGMKVIKVKPMIFDSFYVSLLSEKYKTGRQNYFKAFAIGLWSNLKAVGSKEYSSHIYILRRA</sequence>
<evidence type="ECO:0000313" key="1">
    <source>
        <dbReference type="EMBL" id="MBD0850609.1"/>
    </source>
</evidence>
<dbReference type="InterPro" id="IPR029063">
    <property type="entry name" value="SAM-dependent_MTases_sf"/>
</dbReference>
<dbReference type="GO" id="GO:0008168">
    <property type="term" value="F:methyltransferase activity"/>
    <property type="evidence" value="ECO:0007669"/>
    <property type="project" value="UniProtKB-KW"/>
</dbReference>
<dbReference type="GO" id="GO:0032259">
    <property type="term" value="P:methylation"/>
    <property type="evidence" value="ECO:0007669"/>
    <property type="project" value="UniProtKB-KW"/>
</dbReference>
<evidence type="ECO:0000313" key="2">
    <source>
        <dbReference type="Proteomes" id="UP000598350"/>
    </source>
</evidence>
<dbReference type="Pfam" id="PF13489">
    <property type="entry name" value="Methyltransf_23"/>
    <property type="match status" value="1"/>
</dbReference>
<dbReference type="Proteomes" id="UP000598350">
    <property type="component" value="Unassembled WGS sequence"/>
</dbReference>
<dbReference type="EMBL" id="JABTCG010000002">
    <property type="protein sequence ID" value="MBD0850609.1"/>
    <property type="molecule type" value="Genomic_DNA"/>
</dbReference>